<dbReference type="EMBL" id="LNQE01000056">
    <property type="protein sequence ID" value="KUG29646.1"/>
    <property type="molecule type" value="Genomic_DNA"/>
</dbReference>
<keyword evidence="1" id="KW-0805">Transcription regulation</keyword>
<dbReference type="SUPFAM" id="SSF46689">
    <property type="entry name" value="Homeodomain-like"/>
    <property type="match status" value="1"/>
</dbReference>
<dbReference type="PANTHER" id="PTHR30055">
    <property type="entry name" value="HTH-TYPE TRANSCRIPTIONAL REGULATOR RUTR"/>
    <property type="match status" value="1"/>
</dbReference>
<evidence type="ECO:0000259" key="4">
    <source>
        <dbReference type="PROSITE" id="PS50977"/>
    </source>
</evidence>
<keyword evidence="3" id="KW-0804">Transcription</keyword>
<protein>
    <submittedName>
        <fullName evidence="5">Transcriptional regulator, tetr family</fullName>
    </submittedName>
</protein>
<dbReference type="PANTHER" id="PTHR30055:SF234">
    <property type="entry name" value="HTH-TYPE TRANSCRIPTIONAL REGULATOR BETI"/>
    <property type="match status" value="1"/>
</dbReference>
<dbReference type="InterPro" id="IPR009057">
    <property type="entry name" value="Homeodomain-like_sf"/>
</dbReference>
<evidence type="ECO:0000256" key="1">
    <source>
        <dbReference type="ARBA" id="ARBA00023015"/>
    </source>
</evidence>
<gene>
    <name evidence="5" type="ORF">ASZ90_000462</name>
</gene>
<comment type="caution">
    <text evidence="5">The sequence shown here is derived from an EMBL/GenBank/DDBJ whole genome shotgun (WGS) entry which is preliminary data.</text>
</comment>
<dbReference type="Pfam" id="PF00440">
    <property type="entry name" value="TetR_N"/>
    <property type="match status" value="1"/>
</dbReference>
<evidence type="ECO:0000256" key="2">
    <source>
        <dbReference type="ARBA" id="ARBA00023125"/>
    </source>
</evidence>
<keyword evidence="2" id="KW-0238">DNA-binding</keyword>
<feature type="domain" description="HTH tetR-type" evidence="4">
    <location>
        <begin position="5"/>
        <end position="65"/>
    </location>
</feature>
<evidence type="ECO:0000256" key="3">
    <source>
        <dbReference type="ARBA" id="ARBA00023163"/>
    </source>
</evidence>
<dbReference type="SUPFAM" id="SSF48498">
    <property type="entry name" value="Tetracyclin repressor-like, C-terminal domain"/>
    <property type="match status" value="1"/>
</dbReference>
<dbReference type="GO" id="GO:0003700">
    <property type="term" value="F:DNA-binding transcription factor activity"/>
    <property type="evidence" value="ECO:0007669"/>
    <property type="project" value="TreeGrafter"/>
</dbReference>
<proteinExistence type="predicted"/>
<dbReference type="Gene3D" id="1.10.357.10">
    <property type="entry name" value="Tetracycline Repressor, domain 2"/>
    <property type="match status" value="1"/>
</dbReference>
<accession>A0A0W8G9C5</accession>
<dbReference type="InterPro" id="IPR050109">
    <property type="entry name" value="HTH-type_TetR-like_transc_reg"/>
</dbReference>
<dbReference type="Gene3D" id="1.10.10.60">
    <property type="entry name" value="Homeodomain-like"/>
    <property type="match status" value="1"/>
</dbReference>
<dbReference type="PROSITE" id="PS50977">
    <property type="entry name" value="HTH_TETR_2"/>
    <property type="match status" value="1"/>
</dbReference>
<sequence>MDEKLAVRRRILDAAAEAFAREGFAGARVERIARAAGVNKAGLYYHVGNKARLFEEVMVALFSEVADRLERAVASSDDPLRRLDALVHALAVAFEDGPARARIMLLEVARGGVNVSEKVMRQVERVFVCTAQTVRSGVEAGELLPANPFFVHMCMVGSLSLFVLSGPMRARVADMGLGRSLGIDPTVPLDEMADFLSSLFTRGLAAPPGNAEKETRP</sequence>
<name>A0A0W8G9C5_9ZZZZ</name>
<evidence type="ECO:0000313" key="5">
    <source>
        <dbReference type="EMBL" id="KUG29646.1"/>
    </source>
</evidence>
<dbReference type="InterPro" id="IPR001647">
    <property type="entry name" value="HTH_TetR"/>
</dbReference>
<dbReference type="GO" id="GO:0000976">
    <property type="term" value="F:transcription cis-regulatory region binding"/>
    <property type="evidence" value="ECO:0007669"/>
    <property type="project" value="TreeGrafter"/>
</dbReference>
<reference evidence="5" key="1">
    <citation type="journal article" date="2015" name="Proc. Natl. Acad. Sci. U.S.A.">
        <title>Networks of energetic and metabolic interactions define dynamics in microbial communities.</title>
        <authorList>
            <person name="Embree M."/>
            <person name="Liu J.K."/>
            <person name="Al-Bassam M.M."/>
            <person name="Zengler K."/>
        </authorList>
    </citation>
    <scope>NUCLEOTIDE SEQUENCE</scope>
</reference>
<organism evidence="5">
    <name type="scientific">hydrocarbon metagenome</name>
    <dbReference type="NCBI Taxonomy" id="938273"/>
    <lineage>
        <taxon>unclassified sequences</taxon>
        <taxon>metagenomes</taxon>
        <taxon>ecological metagenomes</taxon>
    </lineage>
</organism>
<dbReference type="AlphaFoldDB" id="A0A0W8G9C5"/>
<dbReference type="PRINTS" id="PR00455">
    <property type="entry name" value="HTHTETR"/>
</dbReference>
<dbReference type="InterPro" id="IPR036271">
    <property type="entry name" value="Tet_transcr_reg_TetR-rel_C_sf"/>
</dbReference>